<evidence type="ECO:0008006" key="2">
    <source>
        <dbReference type="Google" id="ProtNLM"/>
    </source>
</evidence>
<dbReference type="GO" id="GO:0003824">
    <property type="term" value="F:catalytic activity"/>
    <property type="evidence" value="ECO:0007669"/>
    <property type="project" value="InterPro"/>
</dbReference>
<dbReference type="SUPFAM" id="SSF48150">
    <property type="entry name" value="DNA-glycosylase"/>
    <property type="match status" value="1"/>
</dbReference>
<dbReference type="GO" id="GO:0006281">
    <property type="term" value="P:DNA repair"/>
    <property type="evidence" value="ECO:0007669"/>
    <property type="project" value="InterPro"/>
</dbReference>
<proteinExistence type="predicted"/>
<accession>X0WR96</accession>
<organism evidence="1">
    <name type="scientific">marine sediment metagenome</name>
    <dbReference type="NCBI Taxonomy" id="412755"/>
    <lineage>
        <taxon>unclassified sequences</taxon>
        <taxon>metagenomes</taxon>
        <taxon>ecological metagenomes</taxon>
    </lineage>
</organism>
<reference evidence="1" key="1">
    <citation type="journal article" date="2014" name="Front. Microbiol.">
        <title>High frequency of phylogenetically diverse reductive dehalogenase-homologous genes in deep subseafloor sedimentary metagenomes.</title>
        <authorList>
            <person name="Kawai M."/>
            <person name="Futagami T."/>
            <person name="Toyoda A."/>
            <person name="Takaki Y."/>
            <person name="Nishi S."/>
            <person name="Hori S."/>
            <person name="Arai W."/>
            <person name="Tsubouchi T."/>
            <person name="Morono Y."/>
            <person name="Uchiyama I."/>
            <person name="Ito T."/>
            <person name="Fujiyama A."/>
            <person name="Inagaki F."/>
            <person name="Takami H."/>
        </authorList>
    </citation>
    <scope>NUCLEOTIDE SEQUENCE</scope>
    <source>
        <strain evidence="1">Expedition CK06-06</strain>
    </source>
</reference>
<protein>
    <recommendedName>
        <fullName evidence="2">HhH-GPD domain-containing protein</fullName>
    </recommendedName>
</protein>
<evidence type="ECO:0000313" key="1">
    <source>
        <dbReference type="EMBL" id="GAG33190.1"/>
    </source>
</evidence>
<feature type="non-terminal residue" evidence="1">
    <location>
        <position position="63"/>
    </location>
</feature>
<dbReference type="Gene3D" id="1.10.1670.10">
    <property type="entry name" value="Helix-hairpin-Helix base-excision DNA repair enzymes (C-terminal)"/>
    <property type="match status" value="1"/>
</dbReference>
<name>X0WR96_9ZZZZ</name>
<gene>
    <name evidence="1" type="ORF">S01H1_72193</name>
</gene>
<dbReference type="AlphaFoldDB" id="X0WR96"/>
<dbReference type="InterPro" id="IPR011257">
    <property type="entry name" value="DNA_glycosylase"/>
</dbReference>
<sequence length="63" mass="7141">MTIDEIIQLLGQEYGLPQWQRQRDPLSELIGAILSQNTSDVNSHRAFDSLISTFGSWERVAHA</sequence>
<dbReference type="InterPro" id="IPR023170">
    <property type="entry name" value="HhH_base_excis_C"/>
</dbReference>
<dbReference type="EMBL" id="BARS01048127">
    <property type="protein sequence ID" value="GAG33190.1"/>
    <property type="molecule type" value="Genomic_DNA"/>
</dbReference>
<comment type="caution">
    <text evidence="1">The sequence shown here is derived from an EMBL/GenBank/DDBJ whole genome shotgun (WGS) entry which is preliminary data.</text>
</comment>
<dbReference type="Gene3D" id="1.10.340.30">
    <property type="entry name" value="Hypothetical protein, domain 2"/>
    <property type="match status" value="1"/>
</dbReference>